<comment type="subcellular location">
    <subcellularLocation>
        <location evidence="1">Virion</location>
    </subcellularLocation>
</comment>
<gene>
    <name evidence="6" type="ORF">UFOVP165_23</name>
    <name evidence="5" type="ORF">UFOVP72_10</name>
</gene>
<accession>A0A6J5TAV8</accession>
<feature type="domain" description="Peptidase S74" evidence="4">
    <location>
        <begin position="660"/>
        <end position="794"/>
    </location>
</feature>
<dbReference type="InterPro" id="IPR012334">
    <property type="entry name" value="Pectin_lyas_fold"/>
</dbReference>
<protein>
    <submittedName>
        <fullName evidence="5">Intramolecular chaperone auto-processing domain containing protein</fullName>
    </submittedName>
</protein>
<dbReference type="GO" id="GO:0098015">
    <property type="term" value="C:virus tail"/>
    <property type="evidence" value="ECO:0007669"/>
    <property type="project" value="UniProtKB-KW"/>
</dbReference>
<dbReference type="PROSITE" id="PS51688">
    <property type="entry name" value="ICA"/>
    <property type="match status" value="1"/>
</dbReference>
<dbReference type="GO" id="GO:0019058">
    <property type="term" value="P:viral life cycle"/>
    <property type="evidence" value="ECO:0007669"/>
    <property type="project" value="UniProtKB-ARBA"/>
</dbReference>
<evidence type="ECO:0000313" key="6">
    <source>
        <dbReference type="EMBL" id="CAB5187260.1"/>
    </source>
</evidence>
<dbReference type="Gene3D" id="4.10.1090.10">
    <property type="entry name" value="Endosialidase, domain 4"/>
    <property type="match status" value="1"/>
</dbReference>
<dbReference type="InterPro" id="IPR030392">
    <property type="entry name" value="S74_ICA"/>
</dbReference>
<dbReference type="GO" id="GO:0051701">
    <property type="term" value="P:biological process involved in interaction with host"/>
    <property type="evidence" value="ECO:0007669"/>
    <property type="project" value="UniProtKB-ARBA"/>
</dbReference>
<sequence>MAFVTADRVSSTSTTTGTGSITVSATTPTGYKNFSAVLSVSDTFYYCIDGGATGEWETGVGTYSSANVFARTTVLASSAAGAKVSFSSGTKSVYMALDAAGTLQTTPGTIGASAITVLSTGSTTARTLAARFAEVAHVKDFGAACNGTTDDTAAVQAAINSLTIGGTVTGFTGPTLINSTLTIKPNVTLQGPVSNEGLQNLSIGSNYATYIGSLILNGTATIYLDDAAAISGFYILNKSLQGALPFANVTVATAAVAAFSGTAITALGPDVKVSNCWIAGFSQAFYSSNYERTKIEWVEIDCTAGIWIDANYDIPRISSVHCWPFLTTQQSWTTAAVNCRSGIGFNFTTEADGLNMVNCFAYGYQTGYHIGCGIGASLSNCFDDGPPNIAGQYGYVLDSTVSEVAFSNCNSQGKQYGFYINNSAATATLTGCVVSLGNTAGTPQHITLNSHLGVIIDGCYFQGLSGSTAITVAAGTAGKTNILGCIFGYGVAPYSIPASQFGNINIWSNRLIAGSTDGTIGMVMSTDSTEKQSWNRYAYNAGGNGPATLTYSSRGSVASPTASQAGDLVWALEGYGSYGTGFRNVGKIRLQVDNNAVTSSNSPGAWVLSTTPIGSTTTVDRIALNNGGAWYPLTDNAYLLGGPGARWSAVWAANGTIQTSDQRQKTDIATASLGLDFINELNPVSYKWVSGGKKVSHQVYRDENGNEVSSDTPNAKAAEIISEDIVGKRTHWGLLAQQVKTTCDKYGVDFAGWVLSNTDDPSSEQGLRYDQFVSPIIKAIQELSAQNAALKIRLAALEVK</sequence>
<keyword evidence="3" id="KW-0946">Virion</keyword>
<dbReference type="InterPro" id="IPR011050">
    <property type="entry name" value="Pectin_lyase_fold/virulence"/>
</dbReference>
<name>A0A6J5TAV8_9CAUD</name>
<dbReference type="SUPFAM" id="SSF51126">
    <property type="entry name" value="Pectin lyase-like"/>
    <property type="match status" value="1"/>
</dbReference>
<dbReference type="Pfam" id="PF13884">
    <property type="entry name" value="Peptidase_S74"/>
    <property type="match status" value="1"/>
</dbReference>
<evidence type="ECO:0000256" key="3">
    <source>
        <dbReference type="ARBA" id="ARBA00022844"/>
    </source>
</evidence>
<dbReference type="Gene3D" id="2.160.20.10">
    <property type="entry name" value="Single-stranded right-handed beta-helix, Pectin lyase-like"/>
    <property type="match status" value="1"/>
</dbReference>
<keyword evidence="2" id="KW-1227">Viral tail protein</keyword>
<reference evidence="5" key="1">
    <citation type="submission" date="2020-05" db="EMBL/GenBank/DDBJ databases">
        <authorList>
            <person name="Chiriac C."/>
            <person name="Salcher M."/>
            <person name="Ghai R."/>
            <person name="Kavagutti S V."/>
        </authorList>
    </citation>
    <scope>NUCLEOTIDE SEQUENCE</scope>
</reference>
<evidence type="ECO:0000313" key="5">
    <source>
        <dbReference type="EMBL" id="CAB4242050.1"/>
    </source>
</evidence>
<evidence type="ECO:0000256" key="1">
    <source>
        <dbReference type="ARBA" id="ARBA00004328"/>
    </source>
</evidence>
<organism evidence="5">
    <name type="scientific">uncultured Caudovirales phage</name>
    <dbReference type="NCBI Taxonomy" id="2100421"/>
    <lineage>
        <taxon>Viruses</taxon>
        <taxon>Duplodnaviria</taxon>
        <taxon>Heunggongvirae</taxon>
        <taxon>Uroviricota</taxon>
        <taxon>Caudoviricetes</taxon>
        <taxon>Peduoviridae</taxon>
        <taxon>Maltschvirus</taxon>
        <taxon>Maltschvirus maltsch</taxon>
    </lineage>
</organism>
<dbReference type="EMBL" id="LR797828">
    <property type="protein sequence ID" value="CAB4242050.1"/>
    <property type="molecule type" value="Genomic_DNA"/>
</dbReference>
<dbReference type="InterPro" id="IPR044914">
    <property type="entry name" value="Endosialidase_C_dom_sf"/>
</dbReference>
<evidence type="ECO:0000256" key="2">
    <source>
        <dbReference type="ARBA" id="ARBA00022732"/>
    </source>
</evidence>
<proteinExistence type="predicted"/>
<dbReference type="EMBL" id="LR798212">
    <property type="protein sequence ID" value="CAB5187260.1"/>
    <property type="molecule type" value="Genomic_DNA"/>
</dbReference>
<evidence type="ECO:0000259" key="4">
    <source>
        <dbReference type="PROSITE" id="PS51688"/>
    </source>
</evidence>